<evidence type="ECO:0000256" key="13">
    <source>
        <dbReference type="ARBA" id="ARBA00022989"/>
    </source>
</evidence>
<dbReference type="Pfam" id="PF01148">
    <property type="entry name" value="CTP_transf_1"/>
    <property type="match status" value="1"/>
</dbReference>
<evidence type="ECO:0000313" key="21">
    <source>
        <dbReference type="Proteomes" id="UP000326331"/>
    </source>
</evidence>
<reference evidence="20 21" key="1">
    <citation type="submission" date="2019-10" db="EMBL/GenBank/DDBJ databases">
        <title>Thermopilla bonchosmolovskayae gen. nov., sp. nov., a moderately thermophilic Chloroflexi bacterium from a Chukotka hot spring (Arctic, Russia), representing a novel classis Thermopillaia, which include previously uncultivated lineage OLB14.</title>
        <authorList>
            <person name="Kochetkova T.V."/>
            <person name="Zayulina K.S."/>
            <person name="Zhigarkov V.S."/>
            <person name="Minaev N.V."/>
            <person name="Novikov A."/>
            <person name="Toshchakov S.V."/>
            <person name="Elcheninov A.G."/>
            <person name="Kublanov I.V."/>
        </authorList>
    </citation>
    <scope>NUCLEOTIDE SEQUENCE [LARGE SCALE GENOMIC DNA]</scope>
    <source>
        <strain evidence="20 21">3753O</strain>
    </source>
</reference>
<dbReference type="PANTHER" id="PTHR46382:SF1">
    <property type="entry name" value="PHOSPHATIDATE CYTIDYLYLTRANSFERASE"/>
    <property type="match status" value="1"/>
</dbReference>
<feature type="transmembrane region" description="Helical" evidence="19">
    <location>
        <begin position="41"/>
        <end position="61"/>
    </location>
</feature>
<feature type="transmembrane region" description="Helical" evidence="19">
    <location>
        <begin position="68"/>
        <end position="85"/>
    </location>
</feature>
<protein>
    <recommendedName>
        <fullName evidence="7 18">Phosphatidate cytidylyltransferase</fullName>
        <ecNumber evidence="6 18">2.7.7.41</ecNumber>
    </recommendedName>
</protein>
<dbReference type="PANTHER" id="PTHR46382">
    <property type="entry name" value="PHOSPHATIDATE CYTIDYLYLTRANSFERASE"/>
    <property type="match status" value="1"/>
</dbReference>
<comment type="similarity">
    <text evidence="5 18">Belongs to the CDS family.</text>
</comment>
<evidence type="ECO:0000256" key="15">
    <source>
        <dbReference type="ARBA" id="ARBA00023136"/>
    </source>
</evidence>
<accession>A0ABX6C7V5</accession>
<feature type="transmembrane region" description="Helical" evidence="19">
    <location>
        <begin position="212"/>
        <end position="232"/>
    </location>
</feature>
<comment type="pathway">
    <text evidence="3 18">Phospholipid metabolism; CDP-diacylglycerol biosynthesis; CDP-diacylglycerol from sn-glycerol 3-phosphate: step 3/3.</text>
</comment>
<feature type="transmembrane region" description="Helical" evidence="19">
    <location>
        <begin position="91"/>
        <end position="109"/>
    </location>
</feature>
<evidence type="ECO:0000256" key="8">
    <source>
        <dbReference type="ARBA" id="ARBA00022475"/>
    </source>
</evidence>
<dbReference type="InterPro" id="IPR000374">
    <property type="entry name" value="PC_trans"/>
</dbReference>
<evidence type="ECO:0000256" key="18">
    <source>
        <dbReference type="RuleBase" id="RU003938"/>
    </source>
</evidence>
<proteinExistence type="inferred from homology"/>
<keyword evidence="16" id="KW-0594">Phospholipid biosynthesis</keyword>
<evidence type="ECO:0000313" key="20">
    <source>
        <dbReference type="EMBL" id="QFG04039.1"/>
    </source>
</evidence>
<feature type="transmembrane region" description="Helical" evidence="19">
    <location>
        <begin position="148"/>
        <end position="166"/>
    </location>
</feature>
<keyword evidence="11 18" id="KW-0812">Transmembrane</keyword>
<organism evidence="20 21">
    <name type="scientific">Tepidiforma bonchosmolovskayae</name>
    <dbReference type="NCBI Taxonomy" id="2601677"/>
    <lineage>
        <taxon>Bacteria</taxon>
        <taxon>Bacillati</taxon>
        <taxon>Chloroflexota</taxon>
        <taxon>Tepidiformia</taxon>
        <taxon>Tepidiformales</taxon>
        <taxon>Tepidiformaceae</taxon>
        <taxon>Tepidiforma</taxon>
    </lineage>
</organism>
<evidence type="ECO:0000256" key="4">
    <source>
        <dbReference type="ARBA" id="ARBA00005189"/>
    </source>
</evidence>
<evidence type="ECO:0000256" key="2">
    <source>
        <dbReference type="ARBA" id="ARBA00004651"/>
    </source>
</evidence>
<dbReference type="Proteomes" id="UP000326331">
    <property type="component" value="Chromosome"/>
</dbReference>
<evidence type="ECO:0000256" key="1">
    <source>
        <dbReference type="ARBA" id="ARBA00001698"/>
    </source>
</evidence>
<evidence type="ECO:0000256" key="9">
    <source>
        <dbReference type="ARBA" id="ARBA00022516"/>
    </source>
</evidence>
<keyword evidence="21" id="KW-1185">Reference proteome</keyword>
<keyword evidence="14" id="KW-0443">Lipid metabolism</keyword>
<evidence type="ECO:0000256" key="16">
    <source>
        <dbReference type="ARBA" id="ARBA00023209"/>
    </source>
</evidence>
<evidence type="ECO:0000256" key="5">
    <source>
        <dbReference type="ARBA" id="ARBA00010185"/>
    </source>
</evidence>
<keyword evidence="13 19" id="KW-1133">Transmembrane helix</keyword>
<keyword evidence="10 18" id="KW-0808">Transferase</keyword>
<evidence type="ECO:0000256" key="17">
    <source>
        <dbReference type="ARBA" id="ARBA00023264"/>
    </source>
</evidence>
<evidence type="ECO:0000256" key="3">
    <source>
        <dbReference type="ARBA" id="ARBA00005119"/>
    </source>
</evidence>
<comment type="pathway">
    <text evidence="4">Lipid metabolism.</text>
</comment>
<name>A0ABX6C7V5_9CHLR</name>
<comment type="subcellular location">
    <subcellularLocation>
        <location evidence="2">Cell membrane</location>
        <topology evidence="2">Multi-pass membrane protein</topology>
    </subcellularLocation>
</comment>
<keyword evidence="12 18" id="KW-0548">Nucleotidyltransferase</keyword>
<evidence type="ECO:0000256" key="7">
    <source>
        <dbReference type="ARBA" id="ARBA00019373"/>
    </source>
</evidence>
<keyword evidence="15 19" id="KW-0472">Membrane</keyword>
<evidence type="ECO:0000256" key="6">
    <source>
        <dbReference type="ARBA" id="ARBA00012487"/>
    </source>
</evidence>
<feature type="transmembrane region" description="Helical" evidence="19">
    <location>
        <begin position="187"/>
        <end position="206"/>
    </location>
</feature>
<dbReference type="EMBL" id="CP042829">
    <property type="protein sequence ID" value="QFG04039.1"/>
    <property type="molecule type" value="Genomic_DNA"/>
</dbReference>
<evidence type="ECO:0000256" key="19">
    <source>
        <dbReference type="SAM" id="Phobius"/>
    </source>
</evidence>
<dbReference type="EC" id="2.7.7.41" evidence="6 18"/>
<evidence type="ECO:0000256" key="10">
    <source>
        <dbReference type="ARBA" id="ARBA00022679"/>
    </source>
</evidence>
<dbReference type="PROSITE" id="PS01315">
    <property type="entry name" value="CDS"/>
    <property type="match status" value="1"/>
</dbReference>
<evidence type="ECO:0000256" key="11">
    <source>
        <dbReference type="ARBA" id="ARBA00022692"/>
    </source>
</evidence>
<evidence type="ECO:0000256" key="12">
    <source>
        <dbReference type="ARBA" id="ARBA00022695"/>
    </source>
</evidence>
<comment type="catalytic activity">
    <reaction evidence="1 18">
        <text>a 1,2-diacyl-sn-glycero-3-phosphate + CTP + H(+) = a CDP-1,2-diacyl-sn-glycerol + diphosphate</text>
        <dbReference type="Rhea" id="RHEA:16229"/>
        <dbReference type="ChEBI" id="CHEBI:15378"/>
        <dbReference type="ChEBI" id="CHEBI:33019"/>
        <dbReference type="ChEBI" id="CHEBI:37563"/>
        <dbReference type="ChEBI" id="CHEBI:58332"/>
        <dbReference type="ChEBI" id="CHEBI:58608"/>
        <dbReference type="EC" id="2.7.7.41"/>
    </reaction>
</comment>
<feature type="transmembrane region" description="Helical" evidence="19">
    <location>
        <begin position="121"/>
        <end position="142"/>
    </location>
</feature>
<keyword evidence="17" id="KW-1208">Phospholipid metabolism</keyword>
<keyword evidence="9" id="KW-0444">Lipid biosynthesis</keyword>
<evidence type="ECO:0000256" key="14">
    <source>
        <dbReference type="ARBA" id="ARBA00023098"/>
    </source>
</evidence>
<sequence length="278" mass="29270">MLLSTGLGRPVSNLQQRVLTAAVGLPIVLGLAWVGGWPFALAVALVSLLASLEFVHGWLIPSRPIREAVVHIPTIAIAPVTAAAAHLDARFVLMGAAFAAVFAALGYAPTQAFGPRKPFRVYAGCTLYLGVLASMLVLVRDAPNGREWFFIGLVSTFAVDTGAYAVGRAIGRHRMAPRISPKKTWEGAAGGYATGAAAVLGLNALFETGVGASTALHLAVALPIAAMAGDLFESWMKRRMGVKDASGLLPGHGGFMDRLDSVLFVFPVVELFLRLRVL</sequence>
<keyword evidence="8" id="KW-1003">Cell membrane</keyword>
<gene>
    <name evidence="20" type="ORF">Tbon_12350</name>
</gene>
<dbReference type="GO" id="GO:0016779">
    <property type="term" value="F:nucleotidyltransferase activity"/>
    <property type="evidence" value="ECO:0007669"/>
    <property type="project" value="UniProtKB-KW"/>
</dbReference>